<name>A0A9J6H3K4_HAELO</name>
<dbReference type="Proteomes" id="UP000821853">
    <property type="component" value="Chromosome 9"/>
</dbReference>
<dbReference type="OrthoDB" id="6507301at2759"/>
<accession>A0A9J6H3K4</accession>
<proteinExistence type="predicted"/>
<organism evidence="1 2">
    <name type="scientific">Haemaphysalis longicornis</name>
    <name type="common">Bush tick</name>
    <dbReference type="NCBI Taxonomy" id="44386"/>
    <lineage>
        <taxon>Eukaryota</taxon>
        <taxon>Metazoa</taxon>
        <taxon>Ecdysozoa</taxon>
        <taxon>Arthropoda</taxon>
        <taxon>Chelicerata</taxon>
        <taxon>Arachnida</taxon>
        <taxon>Acari</taxon>
        <taxon>Parasitiformes</taxon>
        <taxon>Ixodida</taxon>
        <taxon>Ixodoidea</taxon>
        <taxon>Ixodidae</taxon>
        <taxon>Haemaphysalinae</taxon>
        <taxon>Haemaphysalis</taxon>
    </lineage>
</organism>
<reference evidence="1 2" key="1">
    <citation type="journal article" date="2020" name="Cell">
        <title>Large-Scale Comparative Analyses of Tick Genomes Elucidate Their Genetic Diversity and Vector Capacities.</title>
        <authorList>
            <consortium name="Tick Genome and Microbiome Consortium (TIGMIC)"/>
            <person name="Jia N."/>
            <person name="Wang J."/>
            <person name="Shi W."/>
            <person name="Du L."/>
            <person name="Sun Y."/>
            <person name="Zhan W."/>
            <person name="Jiang J.F."/>
            <person name="Wang Q."/>
            <person name="Zhang B."/>
            <person name="Ji P."/>
            <person name="Bell-Sakyi L."/>
            <person name="Cui X.M."/>
            <person name="Yuan T.T."/>
            <person name="Jiang B.G."/>
            <person name="Yang W.F."/>
            <person name="Lam T.T."/>
            <person name="Chang Q.C."/>
            <person name="Ding S.J."/>
            <person name="Wang X.J."/>
            <person name="Zhu J.G."/>
            <person name="Ruan X.D."/>
            <person name="Zhao L."/>
            <person name="Wei J.T."/>
            <person name="Ye R.Z."/>
            <person name="Que T.C."/>
            <person name="Du C.H."/>
            <person name="Zhou Y.H."/>
            <person name="Cheng J.X."/>
            <person name="Dai P.F."/>
            <person name="Guo W.B."/>
            <person name="Han X.H."/>
            <person name="Huang E.J."/>
            <person name="Li L.F."/>
            <person name="Wei W."/>
            <person name="Gao Y.C."/>
            <person name="Liu J.Z."/>
            <person name="Shao H.Z."/>
            <person name="Wang X."/>
            <person name="Wang C.C."/>
            <person name="Yang T.C."/>
            <person name="Huo Q.B."/>
            <person name="Li W."/>
            <person name="Chen H.Y."/>
            <person name="Chen S.E."/>
            <person name="Zhou L.G."/>
            <person name="Ni X.B."/>
            <person name="Tian J.H."/>
            <person name="Sheng Y."/>
            <person name="Liu T."/>
            <person name="Pan Y.S."/>
            <person name="Xia L.Y."/>
            <person name="Li J."/>
            <person name="Zhao F."/>
            <person name="Cao W.C."/>
        </authorList>
    </citation>
    <scope>NUCLEOTIDE SEQUENCE [LARGE SCALE GENOMIC DNA]</scope>
    <source>
        <strain evidence="1">HaeL-2018</strain>
    </source>
</reference>
<keyword evidence="2" id="KW-1185">Reference proteome</keyword>
<evidence type="ECO:0000313" key="1">
    <source>
        <dbReference type="EMBL" id="KAH9381319.1"/>
    </source>
</evidence>
<protein>
    <submittedName>
        <fullName evidence="1">Uncharacterized protein</fullName>
    </submittedName>
</protein>
<comment type="caution">
    <text evidence="1">The sequence shown here is derived from an EMBL/GenBank/DDBJ whole genome shotgun (WGS) entry which is preliminary data.</text>
</comment>
<gene>
    <name evidence="1" type="ORF">HPB48_011747</name>
</gene>
<dbReference type="AlphaFoldDB" id="A0A9J6H3K4"/>
<dbReference type="EMBL" id="JABSTR010000011">
    <property type="protein sequence ID" value="KAH9381319.1"/>
    <property type="molecule type" value="Genomic_DNA"/>
</dbReference>
<sequence length="141" mass="15169">MSHSSLAMVAPTLTNAKVPAFRHHHWFFVQPVVRREATDRGNNSVPSAVQQGLQAVLPQGGGSDANGTVGSAEEGERVLGHLVSLMERLSHVPYLGALSRGPLHGTRENKLREAVDELKVGARDNATLRVTLYESPQEGGE</sequence>
<evidence type="ECO:0000313" key="2">
    <source>
        <dbReference type="Proteomes" id="UP000821853"/>
    </source>
</evidence>
<dbReference type="VEuPathDB" id="VectorBase:HLOH_065517"/>